<evidence type="ECO:0000313" key="1">
    <source>
        <dbReference type="EMBL" id="OAE34554.1"/>
    </source>
</evidence>
<accession>A0A176WNW9</accession>
<protein>
    <submittedName>
        <fullName evidence="1">Uncharacterized protein</fullName>
    </submittedName>
</protein>
<dbReference type="EMBL" id="LVLJ01000388">
    <property type="protein sequence ID" value="OAE34554.1"/>
    <property type="molecule type" value="Genomic_DNA"/>
</dbReference>
<dbReference type="AlphaFoldDB" id="A0A176WNW9"/>
<keyword evidence="2" id="KW-1185">Reference proteome</keyword>
<sequence>MDVEKVYRWGVSEAKVFHPRPEPDLHIAFMFPNTFFSLEPIQPGQLLGGKEFTDLCGTFVVDPPGVVLLVFKSFPYFADTLLDRLLADQCGAPFERSRSAYRESAILPRERAHFEFRGDREMIR</sequence>
<comment type="caution">
    <text evidence="1">The sequence shown here is derived from an EMBL/GenBank/DDBJ whole genome shotgun (WGS) entry which is preliminary data.</text>
</comment>
<organism evidence="1 2">
    <name type="scientific">Marchantia polymorpha subsp. ruderalis</name>
    <dbReference type="NCBI Taxonomy" id="1480154"/>
    <lineage>
        <taxon>Eukaryota</taxon>
        <taxon>Viridiplantae</taxon>
        <taxon>Streptophyta</taxon>
        <taxon>Embryophyta</taxon>
        <taxon>Marchantiophyta</taxon>
        <taxon>Marchantiopsida</taxon>
        <taxon>Marchantiidae</taxon>
        <taxon>Marchantiales</taxon>
        <taxon>Marchantiaceae</taxon>
        <taxon>Marchantia</taxon>
    </lineage>
</organism>
<proteinExistence type="predicted"/>
<gene>
    <name evidence="1" type="ORF">AXG93_1247s1270</name>
</gene>
<evidence type="ECO:0000313" key="2">
    <source>
        <dbReference type="Proteomes" id="UP000077202"/>
    </source>
</evidence>
<dbReference type="Proteomes" id="UP000077202">
    <property type="component" value="Unassembled WGS sequence"/>
</dbReference>
<name>A0A176WNW9_MARPO</name>
<reference evidence="1" key="1">
    <citation type="submission" date="2016-03" db="EMBL/GenBank/DDBJ databases">
        <title>Mechanisms controlling the formation of the plant cell surface in tip-growing cells are functionally conserved among land plants.</title>
        <authorList>
            <person name="Honkanen S."/>
            <person name="Jones V.A."/>
            <person name="Morieri G."/>
            <person name="Champion C."/>
            <person name="Hetherington A.J."/>
            <person name="Kelly S."/>
            <person name="Saint-Marcoux D."/>
            <person name="Proust H."/>
            <person name="Prescott H."/>
            <person name="Dolan L."/>
        </authorList>
    </citation>
    <scope>NUCLEOTIDE SEQUENCE [LARGE SCALE GENOMIC DNA]</scope>
    <source>
        <tissue evidence="1">Whole gametophyte</tissue>
    </source>
</reference>